<organism evidence="4 5">
    <name type="scientific">Schleiferilactobacillus harbinensis</name>
    <dbReference type="NCBI Taxonomy" id="304207"/>
    <lineage>
        <taxon>Bacteria</taxon>
        <taxon>Bacillati</taxon>
        <taxon>Bacillota</taxon>
        <taxon>Bacilli</taxon>
        <taxon>Lactobacillales</taxon>
        <taxon>Lactobacillaceae</taxon>
        <taxon>Schleiferilactobacillus</taxon>
    </lineage>
</organism>
<feature type="domain" description="Transglutaminase-like" evidence="3">
    <location>
        <begin position="584"/>
        <end position="659"/>
    </location>
</feature>
<feature type="transmembrane region" description="Helical" evidence="2">
    <location>
        <begin position="293"/>
        <end position="312"/>
    </location>
</feature>
<dbReference type="InterPro" id="IPR038765">
    <property type="entry name" value="Papain-like_cys_pep_sf"/>
</dbReference>
<feature type="transmembrane region" description="Helical" evidence="2">
    <location>
        <begin position="264"/>
        <end position="281"/>
    </location>
</feature>
<dbReference type="Gene3D" id="3.10.620.30">
    <property type="match status" value="1"/>
</dbReference>
<accession>A0A5P8M2B2</accession>
<reference evidence="4 5" key="1">
    <citation type="submission" date="2019-10" db="EMBL/GenBank/DDBJ databases">
        <title>The completed genome of Lactobacillus harbinensis M1.</title>
        <authorList>
            <person name="Zheng Y."/>
        </authorList>
    </citation>
    <scope>NUCLEOTIDE SEQUENCE [LARGE SCALE GENOMIC DNA]</scope>
    <source>
        <strain evidence="4 5">M1</strain>
    </source>
</reference>
<feature type="transmembrane region" description="Helical" evidence="2">
    <location>
        <begin position="241"/>
        <end position="258"/>
    </location>
</feature>
<name>A0A5P8M2B2_9LACO</name>
<feature type="region of interest" description="Disordered" evidence="1">
    <location>
        <begin position="658"/>
        <end position="712"/>
    </location>
</feature>
<dbReference type="InterPro" id="IPR002931">
    <property type="entry name" value="Transglutaminase-like"/>
</dbReference>
<dbReference type="PANTHER" id="PTHR42736">
    <property type="entry name" value="PROTEIN-GLUTAMINE GAMMA-GLUTAMYLTRANSFERASE"/>
    <property type="match status" value="1"/>
</dbReference>
<dbReference type="AlphaFoldDB" id="A0A5P8M2B2"/>
<keyword evidence="2" id="KW-1133">Transmembrane helix</keyword>
<keyword evidence="2" id="KW-0472">Membrane</keyword>
<dbReference type="EMBL" id="CP045143">
    <property type="protein sequence ID" value="QFR22619.1"/>
    <property type="molecule type" value="Genomic_DNA"/>
</dbReference>
<dbReference type="SMART" id="SM00460">
    <property type="entry name" value="TGc"/>
    <property type="match status" value="1"/>
</dbReference>
<feature type="transmembrane region" description="Helical" evidence="2">
    <location>
        <begin position="720"/>
        <end position="743"/>
    </location>
</feature>
<sequence>MGIILWPAAGDTQLDQCLVLVADPGRYVGPCPRGIDPNCRGVSSASGGCGLDTGRNPVAGCHYCGHWRPAGHQRAGHADRTGGGWTRWPFDRQYDSTKGAAVIMSRWTTRALGAVGILLHALLLILAVPTFVKVNHLAAEWPLYLYIGLAILCVLPWRWQHRWWPLSLGGLVLTAFIPIYLLFPGRSQLSADWFAMLATRFRDSLQSYFIQSSATVPPLLSLVLILAVVAALMILFVRYRLWPVTLIVLVLYLTAVNIFNGDDLTVTVLQQFLVAIVLALVQQLQKQRLRWPLVAVAGLLAAAAGGLLQVAAAPHTTLNAFTAPLVDNTAVLRNQLNTAGFFQSLERFGAGDARTGFSEDDTDLGGPLFDDNSVVFSAEDYEDHYWRVETKDDYTGRGWISSIGDSVSRLQGLPTTLPAGGMTAPVSTTRHVLTMAFTAASDYVPLPYGQLTLDSVDQQQRNVFMGWAPTRNRLITGGRLRPLAGVSRLTGSYQKYRYTIQQLENAPSPMMTAEPNQFRTDLELPKSVTKRTRQLAQQITRNAATYYDQVTAIRDYLRDGVQFIYSKVDTPRTPKGRDYVDYFLFSSKTGYCDNFSSAMIVLLRSVGIPARWAKGFNGGNQVGQASGGRYTYQILNSAAHSWPEVYFSGIGWVPFEPTPGFTNPDERQQTAQNTDDTSSSTSSSSVSSTSSSSTAARRSSQQAAASSSTAQNLTSTPGALPWPLIALGIGAGSLALAGALAFWQRRRLRLHWTQWRLRHAAEQPFPTVFRRFDRQARHFLSRPAGETLADYYQRLGQTLHLPADHFAPVVENAEYLLYSGTNEPVPVITAAELTALQTAVAAMLAGLKKGR</sequence>
<dbReference type="PANTHER" id="PTHR42736:SF1">
    <property type="entry name" value="PROTEIN-GLUTAMINE GAMMA-GLUTAMYLTRANSFERASE"/>
    <property type="match status" value="1"/>
</dbReference>
<dbReference type="InterPro" id="IPR052901">
    <property type="entry name" value="Bact_TGase-like"/>
</dbReference>
<evidence type="ECO:0000313" key="5">
    <source>
        <dbReference type="Proteomes" id="UP000326779"/>
    </source>
</evidence>
<evidence type="ECO:0000256" key="2">
    <source>
        <dbReference type="SAM" id="Phobius"/>
    </source>
</evidence>
<evidence type="ECO:0000259" key="3">
    <source>
        <dbReference type="SMART" id="SM00460"/>
    </source>
</evidence>
<feature type="compositionally biased region" description="Low complexity" evidence="1">
    <location>
        <begin position="669"/>
        <end position="712"/>
    </location>
</feature>
<evidence type="ECO:0000313" key="4">
    <source>
        <dbReference type="EMBL" id="QFR22619.1"/>
    </source>
</evidence>
<feature type="transmembrane region" description="Helical" evidence="2">
    <location>
        <begin position="111"/>
        <end position="131"/>
    </location>
</feature>
<feature type="transmembrane region" description="Helical" evidence="2">
    <location>
        <begin position="216"/>
        <end position="236"/>
    </location>
</feature>
<dbReference type="Pfam" id="PF01841">
    <property type="entry name" value="Transglut_core"/>
    <property type="match status" value="1"/>
</dbReference>
<dbReference type="Proteomes" id="UP000326779">
    <property type="component" value="Chromosome"/>
</dbReference>
<dbReference type="KEGG" id="lhb:D1010_03690"/>
<protein>
    <recommendedName>
        <fullName evidence="3">Transglutaminase-like domain-containing protein</fullName>
    </recommendedName>
</protein>
<keyword evidence="2" id="KW-0812">Transmembrane</keyword>
<feature type="transmembrane region" description="Helical" evidence="2">
    <location>
        <begin position="166"/>
        <end position="183"/>
    </location>
</feature>
<dbReference type="SUPFAM" id="SSF54001">
    <property type="entry name" value="Cysteine proteinases"/>
    <property type="match status" value="1"/>
</dbReference>
<gene>
    <name evidence="4" type="ORF">D1010_03690</name>
</gene>
<evidence type="ECO:0000256" key="1">
    <source>
        <dbReference type="SAM" id="MobiDB-lite"/>
    </source>
</evidence>
<proteinExistence type="predicted"/>
<feature type="transmembrane region" description="Helical" evidence="2">
    <location>
        <begin position="143"/>
        <end position="159"/>
    </location>
</feature>